<evidence type="ECO:0000313" key="3">
    <source>
        <dbReference type="EMBL" id="RUL87455.1"/>
    </source>
</evidence>
<dbReference type="EMBL" id="RYZH01000021">
    <property type="protein sequence ID" value="RUL87455.1"/>
    <property type="molecule type" value="Genomic_DNA"/>
</dbReference>
<evidence type="ECO:0000313" key="4">
    <source>
        <dbReference type="Proteomes" id="UP000280296"/>
    </source>
</evidence>
<reference evidence="3 4" key="2">
    <citation type="submission" date="2019-01" db="EMBL/GenBank/DDBJ databases">
        <title>Tautonia sociabilis, a novel thermotolerant planctomycete of Isosphaeraceae family, isolated from a 4000 m deep subterranean habitat.</title>
        <authorList>
            <person name="Kovaleva O.L."/>
            <person name="Elcheninov A.G."/>
            <person name="Van Heerden E."/>
            <person name="Toshchakov S.V."/>
            <person name="Novikov A."/>
            <person name="Bonch-Osmolovskaya E.A."/>
            <person name="Kublanov I.V."/>
        </authorList>
    </citation>
    <scope>NUCLEOTIDE SEQUENCE [LARGE SCALE GENOMIC DNA]</scope>
    <source>
        <strain evidence="3 4">GM2012</strain>
    </source>
</reference>
<evidence type="ECO:0000256" key="2">
    <source>
        <dbReference type="SAM" id="SignalP"/>
    </source>
</evidence>
<evidence type="ECO:0000256" key="1">
    <source>
        <dbReference type="SAM" id="MobiDB-lite"/>
    </source>
</evidence>
<protein>
    <submittedName>
        <fullName evidence="3">Carboxypeptidase regulatory-like domain-containing protein</fullName>
    </submittedName>
</protein>
<proteinExistence type="predicted"/>
<comment type="caution">
    <text evidence="3">The sequence shown here is derived from an EMBL/GenBank/DDBJ whole genome shotgun (WGS) entry which is preliminary data.</text>
</comment>
<keyword evidence="3" id="KW-0645">Protease</keyword>
<name>A0A432MJU4_9BACT</name>
<dbReference type="SUPFAM" id="SSF49478">
    <property type="entry name" value="Cna protein B-type domain"/>
    <property type="match status" value="1"/>
</dbReference>
<keyword evidence="2" id="KW-0732">Signal</keyword>
<keyword evidence="3" id="KW-0378">Hydrolase</keyword>
<sequence>MRSSCIPHSRLACRVLLPSLVMLVVGCVSGSSEDTEGPPLLVPVQGTVTVDGQPLGTATVTFLPISGQRTVAVGETDDEGVYRLTYLNASGASPGTYRVAISYKVTASGEPLGLAIQSSLAPSPKLGEAEELLPPRYSDLGRSELRAEVSEVGGTIDFALEGPLRSRSDPQEPAEPADVPEARPADAEPGEVGGVEASGVGSDAASR</sequence>
<keyword evidence="3" id="KW-0121">Carboxypeptidase</keyword>
<gene>
    <name evidence="3" type="ORF">TsocGM_12300</name>
</gene>
<dbReference type="PROSITE" id="PS51257">
    <property type="entry name" value="PROKAR_LIPOPROTEIN"/>
    <property type="match status" value="1"/>
</dbReference>
<feature type="signal peptide" evidence="2">
    <location>
        <begin position="1"/>
        <end position="30"/>
    </location>
</feature>
<feature type="compositionally biased region" description="Low complexity" evidence="1">
    <location>
        <begin position="194"/>
        <end position="207"/>
    </location>
</feature>
<feature type="region of interest" description="Disordered" evidence="1">
    <location>
        <begin position="157"/>
        <end position="207"/>
    </location>
</feature>
<accession>A0A432MJU4</accession>
<feature type="chain" id="PRO_5019476396" evidence="2">
    <location>
        <begin position="31"/>
        <end position="207"/>
    </location>
</feature>
<keyword evidence="4" id="KW-1185">Reference proteome</keyword>
<dbReference type="GO" id="GO:0004180">
    <property type="term" value="F:carboxypeptidase activity"/>
    <property type="evidence" value="ECO:0007669"/>
    <property type="project" value="UniProtKB-KW"/>
</dbReference>
<reference evidence="3 4" key="1">
    <citation type="submission" date="2018-12" db="EMBL/GenBank/DDBJ databases">
        <authorList>
            <person name="Toschakov S.V."/>
        </authorList>
    </citation>
    <scope>NUCLEOTIDE SEQUENCE [LARGE SCALE GENOMIC DNA]</scope>
    <source>
        <strain evidence="3 4">GM2012</strain>
    </source>
</reference>
<dbReference type="AlphaFoldDB" id="A0A432MJU4"/>
<dbReference type="Proteomes" id="UP000280296">
    <property type="component" value="Unassembled WGS sequence"/>
</dbReference>
<organism evidence="3 4">
    <name type="scientific">Tautonia sociabilis</name>
    <dbReference type="NCBI Taxonomy" id="2080755"/>
    <lineage>
        <taxon>Bacteria</taxon>
        <taxon>Pseudomonadati</taxon>
        <taxon>Planctomycetota</taxon>
        <taxon>Planctomycetia</taxon>
        <taxon>Isosphaerales</taxon>
        <taxon>Isosphaeraceae</taxon>
        <taxon>Tautonia</taxon>
    </lineage>
</organism>